<evidence type="ECO:0000259" key="6">
    <source>
        <dbReference type="Pfam" id="PF25371"/>
    </source>
</evidence>
<dbReference type="Proteomes" id="UP000295758">
    <property type="component" value="Unassembled WGS sequence"/>
</dbReference>
<keyword evidence="5" id="KW-0443">Lipid metabolism</keyword>
<dbReference type="SUPFAM" id="SSF53335">
    <property type="entry name" value="S-adenosyl-L-methionine-dependent methyltransferases"/>
    <property type="match status" value="1"/>
</dbReference>
<evidence type="ECO:0000256" key="2">
    <source>
        <dbReference type="ARBA" id="ARBA00022603"/>
    </source>
</evidence>
<keyword evidence="3" id="KW-0808">Transferase</keyword>
<feature type="domain" description="DUF7884" evidence="6">
    <location>
        <begin position="7"/>
        <end position="87"/>
    </location>
</feature>
<name>A0A1G6PPJ9_9FIRM</name>
<dbReference type="Pfam" id="PF02353">
    <property type="entry name" value="CMAS"/>
    <property type="match status" value="1"/>
</dbReference>
<dbReference type="InterPro" id="IPR057206">
    <property type="entry name" value="DUF7884"/>
</dbReference>
<evidence type="ECO:0000313" key="8">
    <source>
        <dbReference type="EMBL" id="SDC82172.1"/>
    </source>
</evidence>
<dbReference type="EMBL" id="FMYT01000015">
    <property type="protein sequence ID" value="SDC82172.1"/>
    <property type="molecule type" value="Genomic_DNA"/>
</dbReference>
<keyword evidence="4" id="KW-0949">S-adenosyl-L-methionine</keyword>
<dbReference type="InterPro" id="IPR029063">
    <property type="entry name" value="SAM-dependent_MTases_sf"/>
</dbReference>
<gene>
    <name evidence="10" type="ORF">BY453_12811</name>
    <name evidence="7" type="ORF">C8C78_1279</name>
    <name evidence="8" type="ORF">SAMN04488597_11520</name>
    <name evidence="9" type="ORF">SAMN04515654_10535</name>
</gene>
<evidence type="ECO:0000256" key="4">
    <source>
        <dbReference type="ARBA" id="ARBA00022691"/>
    </source>
</evidence>
<evidence type="ECO:0000313" key="10">
    <source>
        <dbReference type="EMBL" id="TDS27269.1"/>
    </source>
</evidence>
<evidence type="ECO:0000313" key="12">
    <source>
        <dbReference type="Proteomes" id="UP000247389"/>
    </source>
</evidence>
<evidence type="ECO:0000256" key="5">
    <source>
        <dbReference type="ARBA" id="ARBA00023098"/>
    </source>
</evidence>
<dbReference type="PIRSF" id="PIRSF003085">
    <property type="entry name" value="CMAS"/>
    <property type="match status" value="1"/>
</dbReference>
<evidence type="ECO:0000313" key="9">
    <source>
        <dbReference type="EMBL" id="SDI36624.1"/>
    </source>
</evidence>
<dbReference type="Proteomes" id="UP000324896">
    <property type="component" value="Unassembled WGS sequence"/>
</dbReference>
<dbReference type="GO" id="GO:0008168">
    <property type="term" value="F:methyltransferase activity"/>
    <property type="evidence" value="ECO:0007669"/>
    <property type="project" value="UniProtKB-KW"/>
</dbReference>
<proteinExistence type="inferred from homology"/>
<dbReference type="GO" id="GO:0032259">
    <property type="term" value="P:methylation"/>
    <property type="evidence" value="ECO:0007669"/>
    <property type="project" value="UniProtKB-KW"/>
</dbReference>
<dbReference type="GO" id="GO:0008610">
    <property type="term" value="P:lipid biosynthetic process"/>
    <property type="evidence" value="ECO:0007669"/>
    <property type="project" value="InterPro"/>
</dbReference>
<dbReference type="CDD" id="cd02440">
    <property type="entry name" value="AdoMet_MTases"/>
    <property type="match status" value="1"/>
</dbReference>
<dbReference type="EMBL" id="FNEH01000005">
    <property type="protein sequence ID" value="SDI36624.1"/>
    <property type="molecule type" value="Genomic_DNA"/>
</dbReference>
<dbReference type="RefSeq" id="WP_081374579.1">
    <property type="nucleotide sequence ID" value="NZ_FMYT01000015.1"/>
</dbReference>
<dbReference type="EMBL" id="SOAA01000028">
    <property type="protein sequence ID" value="TDS27269.1"/>
    <property type="molecule type" value="Genomic_DNA"/>
</dbReference>
<dbReference type="Pfam" id="PF25371">
    <property type="entry name" value="DUF7884"/>
    <property type="match status" value="1"/>
</dbReference>
<protein>
    <submittedName>
        <fullName evidence="8">Cyclopropane-fatty-acyl-phospholipid synthase</fullName>
    </submittedName>
</protein>
<sequence length="400" mass="46937">MLTKKILDAIFKRVDGQKFEIEYWDGETKVFNQQLQSDPAFKIIFAEKLSLNEIRKSPQLKMGEAYMDGKINFEGSIKKLIETAGENVFELKEEIEKYKIDQVLDFQTSESPAEEEKGVREHYDIGNDFFKLWQDETMTYSCAYFKNEDDDLKAAQLQKIDHILKKLNLKAGERLLDIGCGWGSLALRAAEKYGVDVMGITLSKEQEIEAKKRVAKAGLADKIEIRRQDYRNLAEEDEQFDKIVSVGMFEHVGKENIPIYFEVIDKLLKNKGLSLLHSITHLKEQPAHPWLQKYIFPWGYIPSLREIVWELPENNFHLLDAEDIGYHYSLTAERWLDNYEKVSDQVKEKFDDHFYRMWRTFLMGVVFTFRYASTSVHQILFSKGKNTELPLTREYIYQND</sequence>
<reference evidence="8 14" key="1">
    <citation type="submission" date="2016-10" db="EMBL/GenBank/DDBJ databases">
        <authorList>
            <person name="Varghese N."/>
            <person name="Submissions S."/>
        </authorList>
    </citation>
    <scope>NUCLEOTIDE SEQUENCE [LARGE SCALE GENOMIC DNA]</scope>
    <source>
        <strain evidence="8 14">WG10</strain>
    </source>
</reference>
<dbReference type="EMBL" id="QICM01000027">
    <property type="protein sequence ID" value="PXV62934.1"/>
    <property type="molecule type" value="Genomic_DNA"/>
</dbReference>
<dbReference type="STRING" id="54121.SAMN04515653_10535"/>
<evidence type="ECO:0000256" key="1">
    <source>
        <dbReference type="ARBA" id="ARBA00010815"/>
    </source>
</evidence>
<evidence type="ECO:0000313" key="11">
    <source>
        <dbReference type="Proteomes" id="UP000198945"/>
    </source>
</evidence>
<dbReference type="OrthoDB" id="9782855at2"/>
<dbReference type="PANTHER" id="PTHR43667">
    <property type="entry name" value="CYCLOPROPANE-FATTY-ACYL-PHOSPHOLIPID SYNTHASE"/>
    <property type="match status" value="1"/>
</dbReference>
<dbReference type="Gene3D" id="3.40.50.150">
    <property type="entry name" value="Vaccinia Virus protein VP39"/>
    <property type="match status" value="1"/>
</dbReference>
<dbReference type="Proteomes" id="UP000247389">
    <property type="component" value="Unassembled WGS sequence"/>
</dbReference>
<keyword evidence="2" id="KW-0489">Methyltransferase</keyword>
<comment type="similarity">
    <text evidence="1">Belongs to the CFA/CMAS family.</text>
</comment>
<evidence type="ECO:0000313" key="13">
    <source>
        <dbReference type="Proteomes" id="UP000295758"/>
    </source>
</evidence>
<dbReference type="SMR" id="A0A1G6PPJ9"/>
<organism evidence="8 14">
    <name type="scientific">Halanaerobium congolense</name>
    <dbReference type="NCBI Taxonomy" id="54121"/>
    <lineage>
        <taxon>Bacteria</taxon>
        <taxon>Bacillati</taxon>
        <taxon>Bacillota</taxon>
        <taxon>Clostridia</taxon>
        <taxon>Halanaerobiales</taxon>
        <taxon>Halanaerobiaceae</taxon>
        <taxon>Halanaerobium</taxon>
    </lineage>
</organism>
<dbReference type="InterPro" id="IPR050723">
    <property type="entry name" value="CFA/CMAS"/>
</dbReference>
<reference evidence="9 11" key="2">
    <citation type="submission" date="2016-10" db="EMBL/GenBank/DDBJ databases">
        <authorList>
            <person name="de Groot N.N."/>
        </authorList>
    </citation>
    <scope>NUCLEOTIDE SEQUENCE [LARGE SCALE GENOMIC DNA]</scope>
    <source>
        <strain evidence="9 11">WG7</strain>
    </source>
</reference>
<dbReference type="AlphaFoldDB" id="A0A1G6PPJ9"/>
<dbReference type="Proteomes" id="UP000198945">
    <property type="component" value="Unassembled WGS sequence"/>
</dbReference>
<dbReference type="InterPro" id="IPR003333">
    <property type="entry name" value="CMAS"/>
</dbReference>
<evidence type="ECO:0000313" key="7">
    <source>
        <dbReference type="EMBL" id="PXV62934.1"/>
    </source>
</evidence>
<accession>A0A1G6PPJ9</accession>
<reference evidence="10 13" key="4">
    <citation type="submission" date="2019-03" db="EMBL/GenBank/DDBJ databases">
        <title>Deep subsurface shale carbon reservoir microbial communities from Ohio and West Virginia, USA.</title>
        <authorList>
            <person name="Wrighton K."/>
        </authorList>
    </citation>
    <scope>NUCLEOTIDE SEQUENCE [LARGE SCALE GENOMIC DNA]</scope>
    <source>
        <strain evidence="10 13">UTICA-S4D12</strain>
    </source>
</reference>
<evidence type="ECO:0000313" key="14">
    <source>
        <dbReference type="Proteomes" id="UP000324896"/>
    </source>
</evidence>
<evidence type="ECO:0000256" key="3">
    <source>
        <dbReference type="ARBA" id="ARBA00022679"/>
    </source>
</evidence>
<dbReference type="PANTHER" id="PTHR43667:SF1">
    <property type="entry name" value="CYCLOPROPANE-FATTY-ACYL-PHOSPHOLIPID SYNTHASE"/>
    <property type="match status" value="1"/>
</dbReference>
<reference evidence="7 12" key="3">
    <citation type="submission" date="2018-04" db="EMBL/GenBank/DDBJ databases">
        <title>Subsurface microbial communities from deep shales in Ohio and West Virginia, USA.</title>
        <authorList>
            <person name="Wrighton K."/>
        </authorList>
    </citation>
    <scope>NUCLEOTIDE SEQUENCE [LARGE SCALE GENOMIC DNA]</scope>
    <source>
        <strain evidence="7 12">MSL28</strain>
    </source>
</reference>